<keyword evidence="1" id="KW-0456">Lyase</keyword>
<evidence type="ECO:0000259" key="2">
    <source>
        <dbReference type="Pfam" id="PF01557"/>
    </source>
</evidence>
<name>A0A328C0A2_9DELT</name>
<dbReference type="Gene3D" id="3.90.850.10">
    <property type="entry name" value="Fumarylacetoacetase-like, C-terminal domain"/>
    <property type="match status" value="1"/>
</dbReference>
<organism evidence="3 4">
    <name type="scientific">Lujinxingia litoralis</name>
    <dbReference type="NCBI Taxonomy" id="2211119"/>
    <lineage>
        <taxon>Bacteria</taxon>
        <taxon>Deltaproteobacteria</taxon>
        <taxon>Bradymonadales</taxon>
        <taxon>Lujinxingiaceae</taxon>
        <taxon>Lujinxingia</taxon>
    </lineage>
</organism>
<evidence type="ECO:0000313" key="4">
    <source>
        <dbReference type="Proteomes" id="UP000249169"/>
    </source>
</evidence>
<gene>
    <name evidence="3" type="ORF">DL240_19290</name>
</gene>
<dbReference type="PANTHER" id="PTHR30143:SF0">
    <property type="entry name" value="2-KETO-4-PENTENOATE HYDRATASE"/>
    <property type="match status" value="1"/>
</dbReference>
<dbReference type="Pfam" id="PF01557">
    <property type="entry name" value="FAA_hydrolase"/>
    <property type="match status" value="1"/>
</dbReference>
<dbReference type="GO" id="GO:0008684">
    <property type="term" value="F:2-oxopent-4-enoate hydratase activity"/>
    <property type="evidence" value="ECO:0007669"/>
    <property type="project" value="TreeGrafter"/>
</dbReference>
<reference evidence="3 4" key="1">
    <citation type="submission" date="2018-05" db="EMBL/GenBank/DDBJ databases">
        <title>Lujinxingia marina gen. nov. sp. nov., a new facultative anaerobic member of the class Deltaproteobacteria, and proposal of Lujinxingaceae fam. nov.</title>
        <authorList>
            <person name="Li C.-M."/>
        </authorList>
    </citation>
    <scope>NUCLEOTIDE SEQUENCE [LARGE SCALE GENOMIC DNA]</scope>
    <source>
        <strain evidence="3 4">B210</strain>
    </source>
</reference>
<dbReference type="Proteomes" id="UP000249169">
    <property type="component" value="Unassembled WGS sequence"/>
</dbReference>
<dbReference type="RefSeq" id="WP_111731530.1">
    <property type="nucleotide sequence ID" value="NZ_QHKO01000018.1"/>
</dbReference>
<dbReference type="GO" id="GO:0005737">
    <property type="term" value="C:cytoplasm"/>
    <property type="evidence" value="ECO:0007669"/>
    <property type="project" value="TreeGrafter"/>
</dbReference>
<sequence>MNAPDPERVERAAQILWDAQFQHTPCAPLSQSLEGLSVAEAYAVQDLVGRWRGLRHGLDGRAPARLVGHKIGLTSEAIQSWLQVTEPDFGLLLSDMIVDDAGVASTSRLLQPRAEAEVAFVLGRDLSGPGVSVAQVVHATDYALAAIEIIDSRIADWKITYEDTIADNASSGLFVLGGSPRRLDQLDLRTCGMALRKNGRVVSTGAGAACLGHPLNAVAWLANKLGEFGQGLKAGQVILSGALGPVCQVARGDFLEAEISGLGRVSVRFGE</sequence>
<comment type="caution">
    <text evidence="3">The sequence shown here is derived from an EMBL/GenBank/DDBJ whole genome shotgun (WGS) entry which is preliminary data.</text>
</comment>
<accession>A0A328C0A2</accession>
<protein>
    <recommendedName>
        <fullName evidence="2">Fumarylacetoacetase-like C-terminal domain-containing protein</fullName>
    </recommendedName>
</protein>
<dbReference type="InterPro" id="IPR011234">
    <property type="entry name" value="Fumarylacetoacetase-like_C"/>
</dbReference>
<dbReference type="InterPro" id="IPR050772">
    <property type="entry name" value="Hydratase-Decarb/MhpD_sf"/>
</dbReference>
<dbReference type="AlphaFoldDB" id="A0A328C0A2"/>
<dbReference type="InterPro" id="IPR036663">
    <property type="entry name" value="Fumarylacetoacetase_C_sf"/>
</dbReference>
<dbReference type="OrthoDB" id="9792137at2"/>
<feature type="domain" description="Fumarylacetoacetase-like C-terminal" evidence="2">
    <location>
        <begin position="96"/>
        <end position="267"/>
    </location>
</feature>
<dbReference type="SUPFAM" id="SSF56529">
    <property type="entry name" value="FAH"/>
    <property type="match status" value="1"/>
</dbReference>
<dbReference type="EMBL" id="QHKO01000018">
    <property type="protein sequence ID" value="RAL19996.1"/>
    <property type="molecule type" value="Genomic_DNA"/>
</dbReference>
<keyword evidence="4" id="KW-1185">Reference proteome</keyword>
<dbReference type="PANTHER" id="PTHR30143">
    <property type="entry name" value="ACID HYDRATASE"/>
    <property type="match status" value="1"/>
</dbReference>
<proteinExistence type="predicted"/>
<evidence type="ECO:0000256" key="1">
    <source>
        <dbReference type="ARBA" id="ARBA00023239"/>
    </source>
</evidence>
<evidence type="ECO:0000313" key="3">
    <source>
        <dbReference type="EMBL" id="RAL19996.1"/>
    </source>
</evidence>